<protein>
    <submittedName>
        <fullName evidence="2">Uncharacterized protein</fullName>
    </submittedName>
</protein>
<evidence type="ECO:0000313" key="2">
    <source>
        <dbReference type="EMBL" id="KAK8873685.1"/>
    </source>
</evidence>
<sequence>MAGTISAFFQSLFPTTRAPEPQAPTRLVSESRAVNDMQGPSSVNPHHKPSLSSAYKQEAPMSTTSANTKNNGDNESGSRPNNASEANPDEIRRLRAQFLDNRFGAQGKRGGRNGRAKATS</sequence>
<organism evidence="2 3">
    <name type="scientific">Apiospora arundinis</name>
    <dbReference type="NCBI Taxonomy" id="335852"/>
    <lineage>
        <taxon>Eukaryota</taxon>
        <taxon>Fungi</taxon>
        <taxon>Dikarya</taxon>
        <taxon>Ascomycota</taxon>
        <taxon>Pezizomycotina</taxon>
        <taxon>Sordariomycetes</taxon>
        <taxon>Xylariomycetidae</taxon>
        <taxon>Amphisphaeriales</taxon>
        <taxon>Apiosporaceae</taxon>
        <taxon>Apiospora</taxon>
    </lineage>
</organism>
<feature type="compositionally biased region" description="Basic residues" evidence="1">
    <location>
        <begin position="109"/>
        <end position="120"/>
    </location>
</feature>
<feature type="region of interest" description="Disordered" evidence="1">
    <location>
        <begin position="1"/>
        <end position="120"/>
    </location>
</feature>
<evidence type="ECO:0000313" key="3">
    <source>
        <dbReference type="Proteomes" id="UP001390339"/>
    </source>
</evidence>
<comment type="caution">
    <text evidence="2">The sequence shown here is derived from an EMBL/GenBank/DDBJ whole genome shotgun (WGS) entry which is preliminary data.</text>
</comment>
<proteinExistence type="predicted"/>
<keyword evidence="3" id="KW-1185">Reference proteome</keyword>
<gene>
    <name evidence="2" type="ORF">PGQ11_004199</name>
</gene>
<reference evidence="2 3" key="1">
    <citation type="journal article" date="2024" name="IMA Fungus">
        <title>Apiospora arundinis, a panoply of carbohydrate-active enzymes and secondary metabolites.</title>
        <authorList>
            <person name="Sorensen T."/>
            <person name="Petersen C."/>
            <person name="Muurmann A.T."/>
            <person name="Christiansen J.V."/>
            <person name="Brundto M.L."/>
            <person name="Overgaard C.K."/>
            <person name="Boysen A.T."/>
            <person name="Wollenberg R.D."/>
            <person name="Larsen T.O."/>
            <person name="Sorensen J.L."/>
            <person name="Nielsen K.L."/>
            <person name="Sondergaard T.E."/>
        </authorList>
    </citation>
    <scope>NUCLEOTIDE SEQUENCE [LARGE SCALE GENOMIC DNA]</scope>
    <source>
        <strain evidence="2 3">AAU 773</strain>
    </source>
</reference>
<dbReference type="Proteomes" id="UP001390339">
    <property type="component" value="Unassembled WGS sequence"/>
</dbReference>
<evidence type="ECO:0000256" key="1">
    <source>
        <dbReference type="SAM" id="MobiDB-lite"/>
    </source>
</evidence>
<accession>A0ABR2J8N6</accession>
<dbReference type="EMBL" id="JAPCWZ010000003">
    <property type="protein sequence ID" value="KAK8873685.1"/>
    <property type="molecule type" value="Genomic_DNA"/>
</dbReference>
<name>A0ABR2J8N6_9PEZI</name>
<feature type="compositionally biased region" description="Polar residues" evidence="1">
    <location>
        <begin position="38"/>
        <end position="85"/>
    </location>
</feature>